<keyword evidence="2" id="KW-1185">Reference proteome</keyword>
<dbReference type="Proteomes" id="UP001527052">
    <property type="component" value="Unassembled WGS sequence"/>
</dbReference>
<accession>A0ABT4ERM4</accession>
<protein>
    <submittedName>
        <fullName evidence="1">Uncharacterized protein</fullName>
    </submittedName>
</protein>
<organism evidence="1 2">
    <name type="scientific">Lysinibacillus xylanilyticus</name>
    <dbReference type="NCBI Taxonomy" id="582475"/>
    <lineage>
        <taxon>Bacteria</taxon>
        <taxon>Bacillati</taxon>
        <taxon>Bacillota</taxon>
        <taxon>Bacilli</taxon>
        <taxon>Bacillales</taxon>
        <taxon>Bacillaceae</taxon>
        <taxon>Lysinibacillus</taxon>
    </lineage>
</organism>
<reference evidence="1 2" key="1">
    <citation type="submission" date="2022-05" db="EMBL/GenBank/DDBJ databases">
        <title>Genome Sequencing of Bee-Associated Microbes.</title>
        <authorList>
            <person name="Dunlap C."/>
        </authorList>
    </citation>
    <scope>NUCLEOTIDE SEQUENCE [LARGE SCALE GENOMIC DNA]</scope>
    <source>
        <strain evidence="1 2">NRRL BD-083</strain>
    </source>
</reference>
<name>A0ABT4ERM4_9BACI</name>
<sequence>MQVKNEKFIVIHSRQVAQEIIDAGQALIKMEPSRHRQGKLVFIFERSHLIDEILAKSSRRPQPQHLSEIKSAYCPLETASYQRL</sequence>
<evidence type="ECO:0000313" key="1">
    <source>
        <dbReference type="EMBL" id="MCY9548319.1"/>
    </source>
</evidence>
<evidence type="ECO:0000313" key="2">
    <source>
        <dbReference type="Proteomes" id="UP001527052"/>
    </source>
</evidence>
<comment type="caution">
    <text evidence="1">The sequence shown here is derived from an EMBL/GenBank/DDBJ whole genome shotgun (WGS) entry which is preliminary data.</text>
</comment>
<dbReference type="RefSeq" id="WP_268638169.1">
    <property type="nucleotide sequence ID" value="NZ_JAMDLZ010000026.1"/>
</dbReference>
<dbReference type="EMBL" id="JAMDLZ010000026">
    <property type="protein sequence ID" value="MCY9548319.1"/>
    <property type="molecule type" value="Genomic_DNA"/>
</dbReference>
<proteinExistence type="predicted"/>
<gene>
    <name evidence="1" type="ORF">M5W82_15380</name>
</gene>